<evidence type="ECO:0000256" key="1">
    <source>
        <dbReference type="ARBA" id="ARBA00004236"/>
    </source>
</evidence>
<dbReference type="PANTHER" id="PTHR30576:SF4">
    <property type="entry name" value="UNDECAPRENYL-PHOSPHATE GALACTOSE PHOSPHOTRANSFERASE"/>
    <property type="match status" value="1"/>
</dbReference>
<feature type="domain" description="Bacterial sugar transferase" evidence="10">
    <location>
        <begin position="32"/>
        <end position="222"/>
    </location>
</feature>
<proteinExistence type="inferred from homology"/>
<keyword evidence="4 11" id="KW-0808">Transferase</keyword>
<comment type="similarity">
    <text evidence="2">Belongs to the bacterial sugar transferase family.</text>
</comment>
<keyword evidence="7 9" id="KW-0472">Membrane</keyword>
<evidence type="ECO:0000256" key="5">
    <source>
        <dbReference type="ARBA" id="ARBA00022692"/>
    </source>
</evidence>
<evidence type="ECO:0000256" key="7">
    <source>
        <dbReference type="ARBA" id="ARBA00023136"/>
    </source>
</evidence>
<feature type="transmembrane region" description="Helical" evidence="9">
    <location>
        <begin position="34"/>
        <end position="59"/>
    </location>
</feature>
<evidence type="ECO:0000256" key="6">
    <source>
        <dbReference type="ARBA" id="ARBA00022989"/>
    </source>
</evidence>
<dbReference type="PANTHER" id="PTHR30576">
    <property type="entry name" value="COLANIC BIOSYNTHESIS UDP-GLUCOSE LIPID CARRIER TRANSFERASE"/>
    <property type="match status" value="1"/>
</dbReference>
<evidence type="ECO:0000313" key="11">
    <source>
        <dbReference type="EMBL" id="NYS24670.1"/>
    </source>
</evidence>
<dbReference type="Pfam" id="PF02397">
    <property type="entry name" value="Bac_transf"/>
    <property type="match status" value="1"/>
</dbReference>
<dbReference type="Proteomes" id="UP000529417">
    <property type="component" value="Unassembled WGS sequence"/>
</dbReference>
<sequence>MTLHFHSLPQLERGETPAETARGFRLYRHVLKRLLDLVFIALALPVVLPVMVIVAAALWREGGNPFYAQKRLGQNGRVFWVWKFRTMVRDADRVLADILNANPALRDEWDRTQKLRQDPRVTPLGRLLRQTSLDELPQLFNVLRGDMSLVGPRPMLPEQLPLYGHYAPSYFALRPGLTGLWQVSERNEAAFIRRAELDAIYERDVSFTRDLSVLAATVTVVLRGTGC</sequence>
<keyword evidence="3" id="KW-1003">Cell membrane</keyword>
<dbReference type="GO" id="GO:0016780">
    <property type="term" value="F:phosphotransferase activity, for other substituted phosphate groups"/>
    <property type="evidence" value="ECO:0007669"/>
    <property type="project" value="TreeGrafter"/>
</dbReference>
<evidence type="ECO:0000313" key="12">
    <source>
        <dbReference type="Proteomes" id="UP000529417"/>
    </source>
</evidence>
<keyword evidence="5 9" id="KW-0812">Transmembrane</keyword>
<keyword evidence="12" id="KW-1185">Reference proteome</keyword>
<accession>A0A7Z0HYQ8</accession>
<dbReference type="AlphaFoldDB" id="A0A7Z0HYQ8"/>
<protein>
    <submittedName>
        <fullName evidence="11">Sugar transferase</fullName>
    </submittedName>
</protein>
<dbReference type="GO" id="GO:0005886">
    <property type="term" value="C:plasma membrane"/>
    <property type="evidence" value="ECO:0007669"/>
    <property type="project" value="UniProtKB-SubCell"/>
</dbReference>
<dbReference type="EMBL" id="JACBXS010000010">
    <property type="protein sequence ID" value="NYS24670.1"/>
    <property type="molecule type" value="Genomic_DNA"/>
</dbReference>
<evidence type="ECO:0000256" key="2">
    <source>
        <dbReference type="ARBA" id="ARBA00006464"/>
    </source>
</evidence>
<evidence type="ECO:0000259" key="10">
    <source>
        <dbReference type="Pfam" id="PF02397"/>
    </source>
</evidence>
<name>A0A7Z0HYQ8_9RHOB</name>
<dbReference type="InterPro" id="IPR003362">
    <property type="entry name" value="Bact_transf"/>
</dbReference>
<evidence type="ECO:0000256" key="3">
    <source>
        <dbReference type="ARBA" id="ARBA00022475"/>
    </source>
</evidence>
<dbReference type="GO" id="GO:0000271">
    <property type="term" value="P:polysaccharide biosynthetic process"/>
    <property type="evidence" value="ECO:0007669"/>
    <property type="project" value="UniProtKB-KW"/>
</dbReference>
<reference evidence="11 12" key="1">
    <citation type="journal article" date="2000" name="Arch. Microbiol.">
        <title>Rhodobaca bogoriensis gen. nov. and sp. nov., an alkaliphilic purple nonsulfur bacterium from African Rift Valley soda lakes.</title>
        <authorList>
            <person name="Milford A.D."/>
            <person name="Achenbach L.A."/>
            <person name="Jung D.O."/>
            <person name="Madigan M.T."/>
        </authorList>
    </citation>
    <scope>NUCLEOTIDE SEQUENCE [LARGE SCALE GENOMIC DNA]</scope>
    <source>
        <strain evidence="11 12">2376</strain>
    </source>
</reference>
<evidence type="ECO:0000256" key="4">
    <source>
        <dbReference type="ARBA" id="ARBA00022679"/>
    </source>
</evidence>
<comment type="caution">
    <text evidence="11">The sequence shown here is derived from an EMBL/GenBank/DDBJ whole genome shotgun (WGS) entry which is preliminary data.</text>
</comment>
<gene>
    <name evidence="11" type="ORF">HUK65_06660</name>
</gene>
<dbReference type="RefSeq" id="WP_179905435.1">
    <property type="nucleotide sequence ID" value="NZ_JACBXS010000010.1"/>
</dbReference>
<evidence type="ECO:0000256" key="8">
    <source>
        <dbReference type="ARBA" id="ARBA00023169"/>
    </source>
</evidence>
<evidence type="ECO:0000256" key="9">
    <source>
        <dbReference type="SAM" id="Phobius"/>
    </source>
</evidence>
<comment type="subcellular location">
    <subcellularLocation>
        <location evidence="1">Cell membrane</location>
    </subcellularLocation>
</comment>
<organism evidence="11 12">
    <name type="scientific">Rhabdonatronobacter sediminivivens</name>
    <dbReference type="NCBI Taxonomy" id="2743469"/>
    <lineage>
        <taxon>Bacteria</taxon>
        <taxon>Pseudomonadati</taxon>
        <taxon>Pseudomonadota</taxon>
        <taxon>Alphaproteobacteria</taxon>
        <taxon>Rhodobacterales</taxon>
        <taxon>Paracoccaceae</taxon>
        <taxon>Rhabdonatronobacter</taxon>
    </lineage>
</organism>
<keyword evidence="8" id="KW-0270">Exopolysaccharide synthesis</keyword>
<keyword evidence="6 9" id="KW-1133">Transmembrane helix</keyword>